<organism evidence="3 4">
    <name type="scientific">Triparma laevis f. inornata</name>
    <dbReference type="NCBI Taxonomy" id="1714386"/>
    <lineage>
        <taxon>Eukaryota</taxon>
        <taxon>Sar</taxon>
        <taxon>Stramenopiles</taxon>
        <taxon>Ochrophyta</taxon>
        <taxon>Bolidophyceae</taxon>
        <taxon>Parmales</taxon>
        <taxon>Triparmaceae</taxon>
        <taxon>Triparma</taxon>
    </lineage>
</organism>
<comment type="caution">
    <text evidence="3">The sequence shown here is derived from an EMBL/GenBank/DDBJ whole genome shotgun (WGS) entry which is preliminary data.</text>
</comment>
<feature type="compositionally biased region" description="Basic and acidic residues" evidence="2">
    <location>
        <begin position="73"/>
        <end position="83"/>
    </location>
</feature>
<feature type="coiled-coil region" evidence="1">
    <location>
        <begin position="422"/>
        <end position="449"/>
    </location>
</feature>
<sequence length="983" mass="110199">MNKRGIKKPASPPKRRPPPSKLNFGGSTKPAENVSPQTANKAPPSPNKPIDPPLPADDANLNPTDGVVESDWDNLKNGKEGRKEKKKKKDKSRFKNKLDPKPELAPIKSKKSMKILPPVLQNKHAKIGLSDAPDSPDPVPVSTPSIPNATDSQTIKMANASDVNEDPMTSQRRESGNMISNAFMEAGMARFRKPKDFDPNLTVEEKLGMKDINGSVLEEDVEKAYTTNRFMPMKKAKRSEDYFDGSASYATDEDARLGRHFHRRRKQDKYGWWEGEEGNHSHQARMQENLERDGALGTKVEKLKKDEILVESRSGFLIRTNAPTETDAAIKFYSDQLRKFERYDFPEEWATCHATLAKLFHDRSKGARKNNIENSLYHIENCLQVYTKETHPLPFSDLAIMACHAFRERTALKEEVARKKGNTQADGAMVDAERALENAEAALTVLKQKDQPVRYARAQRDVAACHMKRFEGEAYHVDEQESIELSVRALENCVEVFKPMVEYEKNPKKVDKKQKKLFELQLNIVTVIGDKEKISPKFELGKAYYLMGTVYARRQTGSVMQNYQASMTYLQKACNNLPSKSPEWMLANSMLAKSHAGVDAPTSHLAGEDANDVTDFSIDTSIKHLQVTLTNVDETTQKSEWAELKWQLGYMYHLKLRAIKEACKGVFGNENKEKAEKLVDMSIENLAASLTGIGPGTSPAPDRYCAIHSVMAATHCIRADVLTVAGASTMDVLEAQSTLAQAVGHYQAACTEWQPESYPEQFAVVRSKIGETFVKMGELGKAAYAYRGAMLAAGNLCNISSYDRDVFVNREERADALKRPWQVWSRVGGVFEACAEICICRALIEAGEDRKTLPVVDGRSEKWIWILDPAELEELEAKKKAAADALRRKEEEQKRLHPLRNGVKQVGVADWEGIDDQYDPTEDMGGEFDVGGAMKDGRKKLKKGQLKDALKHGLEQKLRQVETNLGDEEGQDRKSVVSGWKSF</sequence>
<reference evidence="4" key="1">
    <citation type="journal article" date="2023" name="Commun. Biol.">
        <title>Genome analysis of Parmales, the sister group of diatoms, reveals the evolutionary specialization of diatoms from phago-mixotrophs to photoautotrophs.</title>
        <authorList>
            <person name="Ban H."/>
            <person name="Sato S."/>
            <person name="Yoshikawa S."/>
            <person name="Yamada K."/>
            <person name="Nakamura Y."/>
            <person name="Ichinomiya M."/>
            <person name="Sato N."/>
            <person name="Blanc-Mathieu R."/>
            <person name="Endo H."/>
            <person name="Kuwata A."/>
            <person name="Ogata H."/>
        </authorList>
    </citation>
    <scope>NUCLEOTIDE SEQUENCE [LARGE SCALE GENOMIC DNA]</scope>
</reference>
<evidence type="ECO:0000313" key="3">
    <source>
        <dbReference type="EMBL" id="GMH73258.1"/>
    </source>
</evidence>
<feature type="region of interest" description="Disordered" evidence="2">
    <location>
        <begin position="961"/>
        <end position="983"/>
    </location>
</feature>
<gene>
    <name evidence="3" type="ORF">TL16_g06138</name>
</gene>
<accession>A0A9W7EEA2</accession>
<evidence type="ECO:0000256" key="2">
    <source>
        <dbReference type="SAM" id="MobiDB-lite"/>
    </source>
</evidence>
<proteinExistence type="predicted"/>
<feature type="compositionally biased region" description="Pro residues" evidence="2">
    <location>
        <begin position="43"/>
        <end position="55"/>
    </location>
</feature>
<feature type="compositionally biased region" description="Basic residues" evidence="2">
    <location>
        <begin position="84"/>
        <end position="95"/>
    </location>
</feature>
<feature type="compositionally biased region" description="Basic residues" evidence="2">
    <location>
        <begin position="1"/>
        <end position="18"/>
    </location>
</feature>
<dbReference type="AlphaFoldDB" id="A0A9W7EEA2"/>
<feature type="region of interest" description="Disordered" evidence="2">
    <location>
        <begin position="1"/>
        <end position="152"/>
    </location>
</feature>
<evidence type="ECO:0000313" key="4">
    <source>
        <dbReference type="Proteomes" id="UP001162640"/>
    </source>
</evidence>
<protein>
    <submittedName>
        <fullName evidence="3">Uncharacterized protein</fullName>
    </submittedName>
</protein>
<dbReference type="Proteomes" id="UP001162640">
    <property type="component" value="Unassembled WGS sequence"/>
</dbReference>
<name>A0A9W7EEA2_9STRA</name>
<evidence type="ECO:0000256" key="1">
    <source>
        <dbReference type="SAM" id="Coils"/>
    </source>
</evidence>
<keyword evidence="1" id="KW-0175">Coiled coil</keyword>
<feature type="non-terminal residue" evidence="3">
    <location>
        <position position="983"/>
    </location>
</feature>
<dbReference type="EMBL" id="BLQM01000183">
    <property type="protein sequence ID" value="GMH73258.1"/>
    <property type="molecule type" value="Genomic_DNA"/>
</dbReference>